<dbReference type="EMBL" id="FMAE01000048">
    <property type="protein sequence ID" value="SCB53066.1"/>
    <property type="molecule type" value="Genomic_DNA"/>
</dbReference>
<organism evidence="1 2">
    <name type="scientific">Bradyrhizobium yuanmingense</name>
    <dbReference type="NCBI Taxonomy" id="108015"/>
    <lineage>
        <taxon>Bacteria</taxon>
        <taxon>Pseudomonadati</taxon>
        <taxon>Pseudomonadota</taxon>
        <taxon>Alphaproteobacteria</taxon>
        <taxon>Hyphomicrobiales</taxon>
        <taxon>Nitrobacteraceae</taxon>
        <taxon>Bradyrhizobium</taxon>
    </lineage>
</organism>
<gene>
    <name evidence="1" type="ORF">GA0061099_10483</name>
</gene>
<protein>
    <submittedName>
        <fullName evidence="1">Inclusion body protein</fullName>
    </submittedName>
</protein>
<name>A0A1C3XLY6_9BRAD</name>
<sequence>MAKDRPSTKSQRSESHVAVLIIVDAETLLSRYPNASLSPEAPVRVDSEHLYVLAARDGGPLGSNDGHLDLTVTPGVHLRIRGSALALRGEHIVVFDGITQEHAGVLSPFELVLRRALTVATPNFENLLQPGNQSIDDHFWQSQVLADGVAACDLNFMVLNKACLVLGYFRWRLQINISGLREVP</sequence>
<accession>A0A1C3XLY6</accession>
<reference evidence="1 2" key="1">
    <citation type="submission" date="2016-08" db="EMBL/GenBank/DDBJ databases">
        <authorList>
            <person name="Seilhamer J.J."/>
        </authorList>
    </citation>
    <scope>NUCLEOTIDE SEQUENCE [LARGE SCALE GENOMIC DNA]</scope>
    <source>
        <strain evidence="1 2">CCBAU 10071</strain>
    </source>
</reference>
<dbReference type="Gene3D" id="2.60.40.3910">
    <property type="entry name" value="Inclusion body protein"/>
    <property type="match status" value="1"/>
</dbReference>
<dbReference type="InterPro" id="IPR038712">
    <property type="entry name" value="PixA-like_sf"/>
</dbReference>
<evidence type="ECO:0000313" key="2">
    <source>
        <dbReference type="Proteomes" id="UP000183174"/>
    </source>
</evidence>
<dbReference type="InterPro" id="IPR021087">
    <property type="entry name" value="Uncharacterised_PixA/AidA"/>
</dbReference>
<dbReference type="Proteomes" id="UP000183174">
    <property type="component" value="Unassembled WGS sequence"/>
</dbReference>
<dbReference type="RefSeq" id="WP_063822499.1">
    <property type="nucleotide sequence ID" value="NZ_FMAE01000048.1"/>
</dbReference>
<evidence type="ECO:0000313" key="1">
    <source>
        <dbReference type="EMBL" id="SCB53066.1"/>
    </source>
</evidence>
<dbReference type="AlphaFoldDB" id="A0A1C3XLY6"/>
<proteinExistence type="predicted"/>
<dbReference type="Pfam" id="PF12306">
    <property type="entry name" value="PixA"/>
    <property type="match status" value="1"/>
</dbReference>